<evidence type="ECO:0000259" key="8">
    <source>
        <dbReference type="Pfam" id="PF16874"/>
    </source>
</evidence>
<dbReference type="PANTHER" id="PTHR43053">
    <property type="entry name" value="GLYCOSIDASE FAMILY 31"/>
    <property type="match status" value="1"/>
</dbReference>
<dbReference type="PIRSF" id="PIRSF005536">
    <property type="entry name" value="Agal"/>
    <property type="match status" value="1"/>
</dbReference>
<dbReference type="FunFam" id="3.20.20.70:FF:000118">
    <property type="entry name" value="Alpha-galactosidase"/>
    <property type="match status" value="1"/>
</dbReference>
<dbReference type="Proteomes" id="UP000289954">
    <property type="component" value="Unassembled WGS sequence"/>
</dbReference>
<keyword evidence="4 5" id="KW-0326">Glycosidase</keyword>
<dbReference type="RefSeq" id="WP_130782889.1">
    <property type="nucleotide sequence ID" value="NZ_BIMR01000343.1"/>
</dbReference>
<feature type="region of interest" description="Disordered" evidence="7">
    <location>
        <begin position="82"/>
        <end position="111"/>
    </location>
</feature>
<dbReference type="GO" id="GO:0016052">
    <property type="term" value="P:carbohydrate catabolic process"/>
    <property type="evidence" value="ECO:0007669"/>
    <property type="project" value="InterPro"/>
</dbReference>
<comment type="similarity">
    <text evidence="5">Belongs to the glycosyl hydrolase.</text>
</comment>
<evidence type="ECO:0000256" key="5">
    <source>
        <dbReference type="PIRNR" id="PIRNR005536"/>
    </source>
</evidence>
<dbReference type="InterPro" id="IPR050985">
    <property type="entry name" value="Alpha-glycosidase_related"/>
</dbReference>
<dbReference type="InterPro" id="IPR002252">
    <property type="entry name" value="Glyco_hydro_36"/>
</dbReference>
<dbReference type="Gene3D" id="3.20.20.70">
    <property type="entry name" value="Aldolase class I"/>
    <property type="match status" value="1"/>
</dbReference>
<dbReference type="InterPro" id="IPR017853">
    <property type="entry name" value="GH"/>
</dbReference>
<dbReference type="SUPFAM" id="SSF51445">
    <property type="entry name" value="(Trans)glycosidases"/>
    <property type="match status" value="1"/>
</dbReference>
<dbReference type="InterPro" id="IPR013785">
    <property type="entry name" value="Aldolase_TIM"/>
</dbReference>
<dbReference type="EC" id="3.2.1.22" evidence="2 5"/>
<name>A0A402DVU3_9CELL</name>
<dbReference type="EMBL" id="BIMR01000343">
    <property type="protein sequence ID" value="GCE78234.1"/>
    <property type="molecule type" value="Genomic_DNA"/>
</dbReference>
<reference evidence="10 11" key="1">
    <citation type="submission" date="2019-01" db="EMBL/GenBank/DDBJ databases">
        <title>Draft genome sequence of Cellulomonas takizawaensis strain TKZ-21.</title>
        <authorList>
            <person name="Yamamura H."/>
            <person name="Hayashi T."/>
            <person name="Hamada M."/>
            <person name="Serisawa Y."/>
            <person name="Matsuyama K."/>
            <person name="Nakagawa Y."/>
            <person name="Otoguro M."/>
            <person name="Yanagida F."/>
            <person name="Hayakawa M."/>
        </authorList>
    </citation>
    <scope>NUCLEOTIDE SEQUENCE [LARGE SCALE GENOMIC DNA]</scope>
    <source>
        <strain evidence="10 11">NBRC12680</strain>
    </source>
</reference>
<dbReference type="CDD" id="cd14791">
    <property type="entry name" value="GH36"/>
    <property type="match status" value="1"/>
</dbReference>
<dbReference type="InterPro" id="IPR013780">
    <property type="entry name" value="Glyco_hydro_b"/>
</dbReference>
<dbReference type="InterPro" id="IPR031704">
    <property type="entry name" value="Glyco_hydro_36_N"/>
</dbReference>
<dbReference type="InterPro" id="IPR038417">
    <property type="entry name" value="Alpga-gal_N_sf"/>
</dbReference>
<feature type="domain" description="Glycosyl hydrolase family 36 N-terminal" evidence="9">
    <location>
        <begin position="29"/>
        <end position="265"/>
    </location>
</feature>
<feature type="compositionally biased region" description="Polar residues" evidence="7">
    <location>
        <begin position="93"/>
        <end position="102"/>
    </location>
</feature>
<evidence type="ECO:0000256" key="2">
    <source>
        <dbReference type="ARBA" id="ARBA00012755"/>
    </source>
</evidence>
<keyword evidence="3 5" id="KW-0378">Hydrolase</keyword>
<evidence type="ECO:0000256" key="1">
    <source>
        <dbReference type="ARBA" id="ARBA00001255"/>
    </source>
</evidence>
<evidence type="ECO:0000313" key="10">
    <source>
        <dbReference type="EMBL" id="GCE78234.1"/>
    </source>
</evidence>
<evidence type="ECO:0000256" key="3">
    <source>
        <dbReference type="ARBA" id="ARBA00022801"/>
    </source>
</evidence>
<dbReference type="Gene3D" id="2.70.98.60">
    <property type="entry name" value="alpha-galactosidase from lactobacil brevis"/>
    <property type="match status" value="1"/>
</dbReference>
<feature type="active site" description="Proton donor" evidence="6">
    <location>
        <position position="521"/>
    </location>
</feature>
<feature type="region of interest" description="Disordered" evidence="7">
    <location>
        <begin position="717"/>
        <end position="742"/>
    </location>
</feature>
<dbReference type="PANTHER" id="PTHR43053:SF3">
    <property type="entry name" value="ALPHA-GALACTOSIDASE C-RELATED"/>
    <property type="match status" value="1"/>
</dbReference>
<dbReference type="Gene3D" id="2.60.40.1180">
    <property type="entry name" value="Golgi alpha-mannosidase II"/>
    <property type="match status" value="1"/>
</dbReference>
<dbReference type="GO" id="GO:0004557">
    <property type="term" value="F:alpha-galactosidase activity"/>
    <property type="evidence" value="ECO:0007669"/>
    <property type="project" value="UniProtKB-UniRule"/>
</dbReference>
<dbReference type="PRINTS" id="PR00743">
    <property type="entry name" value="GLHYDRLASE36"/>
</dbReference>
<feature type="active site" description="Nucleophile" evidence="6">
    <location>
        <position position="455"/>
    </location>
</feature>
<evidence type="ECO:0000313" key="11">
    <source>
        <dbReference type="Proteomes" id="UP000289954"/>
    </source>
</evidence>
<dbReference type="AlphaFoldDB" id="A0A402DVU3"/>
<keyword evidence="11" id="KW-1185">Reference proteome</keyword>
<dbReference type="Pfam" id="PF16875">
    <property type="entry name" value="Glyco_hydro_36N"/>
    <property type="match status" value="1"/>
</dbReference>
<organism evidence="10 11">
    <name type="scientific">Cellulomonas biazotea</name>
    <dbReference type="NCBI Taxonomy" id="1709"/>
    <lineage>
        <taxon>Bacteria</taxon>
        <taxon>Bacillati</taxon>
        <taxon>Actinomycetota</taxon>
        <taxon>Actinomycetes</taxon>
        <taxon>Micrococcales</taxon>
        <taxon>Cellulomonadaceae</taxon>
        <taxon>Cellulomonas</taxon>
    </lineage>
</organism>
<dbReference type="InterPro" id="IPR031705">
    <property type="entry name" value="Glyco_hydro_36_C"/>
</dbReference>
<dbReference type="PROSITE" id="PS00512">
    <property type="entry name" value="ALPHA_GALACTOSIDASE"/>
    <property type="match status" value="1"/>
</dbReference>
<comment type="caution">
    <text evidence="10">The sequence shown here is derived from an EMBL/GenBank/DDBJ whole genome shotgun (WGS) entry which is preliminary data.</text>
</comment>
<dbReference type="InterPro" id="IPR000111">
    <property type="entry name" value="Glyco_hydro_27/36_CS"/>
</dbReference>
<proteinExistence type="inferred from homology"/>
<dbReference type="OrthoDB" id="9758822at2"/>
<comment type="catalytic activity">
    <reaction evidence="1 5">
        <text>Hydrolysis of terminal, non-reducing alpha-D-galactose residues in alpha-D-galactosides, including galactose oligosaccharides, galactomannans and galactolipids.</text>
        <dbReference type="EC" id="3.2.1.22"/>
    </reaction>
</comment>
<feature type="domain" description="Glycosyl hydrolase family 36 C-terminal" evidence="8">
    <location>
        <begin position="622"/>
        <end position="703"/>
    </location>
</feature>
<accession>A0A402DVU3</accession>
<evidence type="ECO:0000256" key="6">
    <source>
        <dbReference type="PIRSR" id="PIRSR005536-1"/>
    </source>
</evidence>
<evidence type="ECO:0000256" key="4">
    <source>
        <dbReference type="ARBA" id="ARBA00023295"/>
    </source>
</evidence>
<feature type="compositionally biased region" description="Low complexity" evidence="7">
    <location>
        <begin position="720"/>
        <end position="732"/>
    </location>
</feature>
<gene>
    <name evidence="10" type="primary">galA_1</name>
    <name evidence="10" type="ORF">CBZ_32900</name>
</gene>
<evidence type="ECO:0000256" key="7">
    <source>
        <dbReference type="SAM" id="MobiDB-lite"/>
    </source>
</evidence>
<dbReference type="Pfam" id="PF02065">
    <property type="entry name" value="Melibiase"/>
    <property type="match status" value="1"/>
</dbReference>
<protein>
    <recommendedName>
        <fullName evidence="2 5">Alpha-galactosidase</fullName>
        <ecNumber evidence="2 5">3.2.1.22</ecNumber>
    </recommendedName>
</protein>
<evidence type="ECO:0000259" key="9">
    <source>
        <dbReference type="Pfam" id="PF16875"/>
    </source>
</evidence>
<sequence length="742" mass="79687">MFAPSRLTAPVHLRSGGTSVVVDASGDALPRIVHWGPDLGPLDDETLASVVDAHRSIPVSGGLDVAVPVALLPEASAGWTGQPGLAGHRDGSGFSTRLQVTGTDGPHRGDDDVLRLDVRSVDPVAGLAVDLAVELHPSGVVRVRAAVRNTGSTPFDLHGVLPALPVPDVATELLGTTGRHLRERSPQRLPFVVGSHVRESRTGRPGADASLVLVAGEQGFGSRHGDVWGVHVGWSGNHRLVADRTPRGDAVLAGGELLLPGEVVLDPGAQYDSPWLYGSHGTGLDALASRFHDYVRARPQHPRTPRPVTLNTWEAVYFDHDLGRLSALADVAADLGVERFVLDDGWFGSRRDDTRGLGDWEVSDAVWPDGLEPLITKVTGLGMQFGLWVEPEMVNPDSDLARAHPDWLLAVPGRMPVPARNQQVLDLGRPEAFAHILRRLDALLTDHDIAYLKWDHNRELTDAGHGHLGVAGVHGQTLAVYRLLDELRSRHPGVEIESCASGGARVDLGILERTDRVWVSDTIDPVEREQIQRWTGLLLPPELMGQHVGGPVSHTTGRRHELSFRAATAFLGHFGVEWDVTQASDDERAELAAWIAAHRAHRDLLHTGTRVHADLADPALRAHGVVAQDRSAAIFVVTQLTTSVTSPPGSIRLPGLDPDARYDVRPLPPGDTIEGHGRGPLTWWDEGVRLSGRALQQIGLRAPALFPERSVLVQVRRADAPTAPEQRAAAADGSLPTSGGTA</sequence>
<dbReference type="Pfam" id="PF16874">
    <property type="entry name" value="Glyco_hydro_36C"/>
    <property type="match status" value="1"/>
</dbReference>